<dbReference type="EMBL" id="CCKQ01017444">
    <property type="protein sequence ID" value="CDW89333.1"/>
    <property type="molecule type" value="Genomic_DNA"/>
</dbReference>
<feature type="coiled-coil region" evidence="1">
    <location>
        <begin position="251"/>
        <end position="282"/>
    </location>
</feature>
<feature type="region of interest" description="Disordered" evidence="2">
    <location>
        <begin position="176"/>
        <end position="218"/>
    </location>
</feature>
<dbReference type="OrthoDB" id="305057at2759"/>
<sequence>MEQQQHQKNLSEGEVKIIETPNDYQSEENKVNKSPISDQKAGSNQKSQMSSEKQDQVATTPGGGDIDNIQSLDQARKIKGQVEKDVLLLRNRVRMLQMEHEKAQKKIMETQKKAKQLEDLKAKNNEKFLQQLKYEQEHKGSLKGAQSGNFEIQKAQREQIQNAKFSMYQQKAEAVSGLKQKLNEDQKRKQELQMQQQLEQQEKKNQIRAQKEKGKVKIEKYKQKKAKEIMKEGKQKTEQEKQLIYALEGEARQLELMEEQLIRRLQTTQQMEKDAFKELEEAMITASMPKKERLKIMSEMQSNLGSENNPSKDQDI</sequence>
<name>A0A078B6Z5_STYLE</name>
<reference evidence="3 4" key="1">
    <citation type="submission" date="2014-06" db="EMBL/GenBank/DDBJ databases">
        <authorList>
            <person name="Swart Estienne"/>
        </authorList>
    </citation>
    <scope>NUCLEOTIDE SEQUENCE [LARGE SCALE GENOMIC DNA]</scope>
    <source>
        <strain evidence="3 4">130c</strain>
    </source>
</reference>
<gene>
    <name evidence="3" type="primary">Contig1053.g1152</name>
    <name evidence="3" type="ORF">STYLEM_18465</name>
</gene>
<dbReference type="PANTHER" id="PTHR37473:SF1">
    <property type="entry name" value="EF-HAND DOMAIN-CONTAINING PROTEIN"/>
    <property type="match status" value="1"/>
</dbReference>
<feature type="region of interest" description="Disordered" evidence="2">
    <location>
        <begin position="1"/>
        <end position="72"/>
    </location>
</feature>
<keyword evidence="1" id="KW-0175">Coiled coil</keyword>
<evidence type="ECO:0000313" key="3">
    <source>
        <dbReference type="EMBL" id="CDW89333.1"/>
    </source>
</evidence>
<dbReference type="InParanoid" id="A0A078B6Z5"/>
<dbReference type="Proteomes" id="UP000039865">
    <property type="component" value="Unassembled WGS sequence"/>
</dbReference>
<accession>A0A078B6Z5</accession>
<feature type="compositionally biased region" description="Basic and acidic residues" evidence="2">
    <location>
        <begin position="181"/>
        <end position="191"/>
    </location>
</feature>
<protein>
    <submittedName>
        <fullName evidence="3">Uncharacterized protein</fullName>
    </submittedName>
</protein>
<dbReference type="PANTHER" id="PTHR37473">
    <property type="entry name" value="EF-HAND DOMAIN-CONTAINING PROTEIN"/>
    <property type="match status" value="1"/>
</dbReference>
<feature type="region of interest" description="Disordered" evidence="2">
    <location>
        <begin position="290"/>
        <end position="316"/>
    </location>
</feature>
<evidence type="ECO:0000313" key="4">
    <source>
        <dbReference type="Proteomes" id="UP000039865"/>
    </source>
</evidence>
<organism evidence="3 4">
    <name type="scientific">Stylonychia lemnae</name>
    <name type="common">Ciliate</name>
    <dbReference type="NCBI Taxonomy" id="5949"/>
    <lineage>
        <taxon>Eukaryota</taxon>
        <taxon>Sar</taxon>
        <taxon>Alveolata</taxon>
        <taxon>Ciliophora</taxon>
        <taxon>Intramacronucleata</taxon>
        <taxon>Spirotrichea</taxon>
        <taxon>Stichotrichia</taxon>
        <taxon>Sporadotrichida</taxon>
        <taxon>Oxytrichidae</taxon>
        <taxon>Stylonychinae</taxon>
        <taxon>Stylonychia</taxon>
    </lineage>
</organism>
<evidence type="ECO:0000256" key="1">
    <source>
        <dbReference type="SAM" id="Coils"/>
    </source>
</evidence>
<feature type="compositionally biased region" description="Basic and acidic residues" evidence="2">
    <location>
        <begin position="200"/>
        <end position="218"/>
    </location>
</feature>
<proteinExistence type="predicted"/>
<feature type="compositionally biased region" description="Polar residues" evidence="2">
    <location>
        <begin position="299"/>
        <end position="309"/>
    </location>
</feature>
<feature type="coiled-coil region" evidence="1">
    <location>
        <begin position="86"/>
        <end position="127"/>
    </location>
</feature>
<feature type="compositionally biased region" description="Polar residues" evidence="2">
    <location>
        <begin position="32"/>
        <end position="59"/>
    </location>
</feature>
<evidence type="ECO:0000256" key="2">
    <source>
        <dbReference type="SAM" id="MobiDB-lite"/>
    </source>
</evidence>
<dbReference type="AlphaFoldDB" id="A0A078B6Z5"/>
<keyword evidence="4" id="KW-1185">Reference proteome</keyword>
<dbReference type="OMA" id="MEHEKAQ"/>